<comment type="caution">
    <text evidence="1">The sequence shown here is derived from an EMBL/GenBank/DDBJ whole genome shotgun (WGS) entry which is preliminary data.</text>
</comment>
<gene>
    <name evidence="1" type="ORF">BV25DRAFT_1807574</name>
</gene>
<evidence type="ECO:0000313" key="1">
    <source>
        <dbReference type="EMBL" id="KAI0060270.1"/>
    </source>
</evidence>
<dbReference type="EMBL" id="MU277220">
    <property type="protein sequence ID" value="KAI0060270.1"/>
    <property type="molecule type" value="Genomic_DNA"/>
</dbReference>
<dbReference type="Proteomes" id="UP000814140">
    <property type="component" value="Unassembled WGS sequence"/>
</dbReference>
<keyword evidence="2" id="KW-1185">Reference proteome</keyword>
<reference evidence="1" key="1">
    <citation type="submission" date="2021-03" db="EMBL/GenBank/DDBJ databases">
        <authorList>
            <consortium name="DOE Joint Genome Institute"/>
            <person name="Ahrendt S."/>
            <person name="Looney B.P."/>
            <person name="Miyauchi S."/>
            <person name="Morin E."/>
            <person name="Drula E."/>
            <person name="Courty P.E."/>
            <person name="Chicoki N."/>
            <person name="Fauchery L."/>
            <person name="Kohler A."/>
            <person name="Kuo A."/>
            <person name="Labutti K."/>
            <person name="Pangilinan J."/>
            <person name="Lipzen A."/>
            <person name="Riley R."/>
            <person name="Andreopoulos W."/>
            <person name="He G."/>
            <person name="Johnson J."/>
            <person name="Barry K.W."/>
            <person name="Grigoriev I.V."/>
            <person name="Nagy L."/>
            <person name="Hibbett D."/>
            <person name="Henrissat B."/>
            <person name="Matheny P.B."/>
            <person name="Labbe J."/>
            <person name="Martin F."/>
        </authorList>
    </citation>
    <scope>NUCLEOTIDE SEQUENCE</scope>
    <source>
        <strain evidence="1">HHB10654</strain>
    </source>
</reference>
<organism evidence="1 2">
    <name type="scientific">Artomyces pyxidatus</name>
    <dbReference type="NCBI Taxonomy" id="48021"/>
    <lineage>
        <taxon>Eukaryota</taxon>
        <taxon>Fungi</taxon>
        <taxon>Dikarya</taxon>
        <taxon>Basidiomycota</taxon>
        <taxon>Agaricomycotina</taxon>
        <taxon>Agaricomycetes</taxon>
        <taxon>Russulales</taxon>
        <taxon>Auriscalpiaceae</taxon>
        <taxon>Artomyces</taxon>
    </lineage>
</organism>
<evidence type="ECO:0000313" key="2">
    <source>
        <dbReference type="Proteomes" id="UP000814140"/>
    </source>
</evidence>
<accession>A0ACB8SWG5</accession>
<proteinExistence type="predicted"/>
<reference evidence="1" key="2">
    <citation type="journal article" date="2022" name="New Phytol.">
        <title>Evolutionary transition to the ectomycorrhizal habit in the genomes of a hyperdiverse lineage of mushroom-forming fungi.</title>
        <authorList>
            <person name="Looney B."/>
            <person name="Miyauchi S."/>
            <person name="Morin E."/>
            <person name="Drula E."/>
            <person name="Courty P.E."/>
            <person name="Kohler A."/>
            <person name="Kuo A."/>
            <person name="LaButti K."/>
            <person name="Pangilinan J."/>
            <person name="Lipzen A."/>
            <person name="Riley R."/>
            <person name="Andreopoulos W."/>
            <person name="He G."/>
            <person name="Johnson J."/>
            <person name="Nolan M."/>
            <person name="Tritt A."/>
            <person name="Barry K.W."/>
            <person name="Grigoriev I.V."/>
            <person name="Nagy L.G."/>
            <person name="Hibbett D."/>
            <person name="Henrissat B."/>
            <person name="Matheny P.B."/>
            <person name="Labbe J."/>
            <person name="Martin F.M."/>
        </authorList>
    </citation>
    <scope>NUCLEOTIDE SEQUENCE</scope>
    <source>
        <strain evidence="1">HHB10654</strain>
    </source>
</reference>
<name>A0ACB8SWG5_9AGAM</name>
<sequence length="828" mass="94344">MHPSAFDLYNAKIGAPNDNPYHPFASKVDWQFAKWAKTRGPGSNSVTDLLKIEEIPQWLELSYTNSAELNRIVDTKLPGRPEFKHHEIVVDGEVCDAYLRDIIPCIEALFGAPDLAPSMVYAPQRHYLDIDRTVRVYSDMHASKWWWKDQFERADKLNKPGATIIPVILSSDKTQLTLFCNKSAYPVYLTLGTIPKDIRRKPSRHAQVLLGYLPVTRLGHIKDDVIRRRALTNLFHTCLRHATAPLKQAGIDGISMMSGDGRVRRCHPIFAAYIADYPEQVLITCVKSGLCPRGILNPDVMGENEPCEPRDMGGVLDALATLEEEGPVAFVDACAAAQIKPIHHPFWQDLPFVDIFQSITPDILHQLYQGILKHIIAWIKKAYGAAVIDARFACMPPNHNLRLFSKGISHLARVSGTEHQDICRVLLGTIIGLPLPRGHSPLRIVRALRGLLDFAYITQFPVQSGRTLKVMEEALNRFHANKSIFVDLGIRYHFNFPKMHGLMHFGPSVEWFGTADNFNTSYSERLHIDFTKDAYRATNRKDEYPQMTLWLQRREKIYRHEQFVNWRLANKPQVSSTTETATAKPHIHIARFPTVKALSFANAELYYGAADFEATLAQFIVQQKHPKFTPRQVIDVARVYRLPFRSVAGYHRVKFWNMDAQGFDTAPETLDSIHVRPAYRDSRDRVIPGRFDTVLVNEAGLGESFGVAGYRVAQVRLVFSLTRGAIESLALPQGMQFPQHLAYVEWFSRFPAAPEPHHCMYQISRSRSRHNTRVAAIIPVSRFQRSVHLIPKFGPEIHPEWTSSNVLELCPHFFVNSFTDRHTYITIR</sequence>
<protein>
    <submittedName>
        <fullName evidence="1">Uncharacterized protein</fullName>
    </submittedName>
</protein>